<gene>
    <name evidence="2" type="ORF">KUTeg_000755</name>
</gene>
<feature type="non-terminal residue" evidence="2">
    <location>
        <position position="65"/>
    </location>
</feature>
<dbReference type="Proteomes" id="UP001217089">
    <property type="component" value="Unassembled WGS sequence"/>
</dbReference>
<evidence type="ECO:0000256" key="1">
    <source>
        <dbReference type="SAM" id="Phobius"/>
    </source>
</evidence>
<comment type="caution">
    <text evidence="2">The sequence shown here is derived from an EMBL/GenBank/DDBJ whole genome shotgun (WGS) entry which is preliminary data.</text>
</comment>
<organism evidence="2 3">
    <name type="scientific">Tegillarca granosa</name>
    <name type="common">Malaysian cockle</name>
    <name type="synonym">Anadara granosa</name>
    <dbReference type="NCBI Taxonomy" id="220873"/>
    <lineage>
        <taxon>Eukaryota</taxon>
        <taxon>Metazoa</taxon>
        <taxon>Spiralia</taxon>
        <taxon>Lophotrochozoa</taxon>
        <taxon>Mollusca</taxon>
        <taxon>Bivalvia</taxon>
        <taxon>Autobranchia</taxon>
        <taxon>Pteriomorphia</taxon>
        <taxon>Arcoida</taxon>
        <taxon>Arcoidea</taxon>
        <taxon>Arcidae</taxon>
        <taxon>Tegillarca</taxon>
    </lineage>
</organism>
<feature type="transmembrane region" description="Helical" evidence="1">
    <location>
        <begin position="42"/>
        <end position="60"/>
    </location>
</feature>
<evidence type="ECO:0000313" key="3">
    <source>
        <dbReference type="Proteomes" id="UP001217089"/>
    </source>
</evidence>
<sequence>MTGRDVSIGANSTERESVCVCVCVSVCVCALFIFIAHYVNCFIHALLSLYFYLSSFLCIFKLRKA</sequence>
<keyword evidence="1" id="KW-0472">Membrane</keyword>
<keyword evidence="1" id="KW-1133">Transmembrane helix</keyword>
<feature type="transmembrane region" description="Helical" evidence="1">
    <location>
        <begin position="18"/>
        <end position="36"/>
    </location>
</feature>
<evidence type="ECO:0000313" key="2">
    <source>
        <dbReference type="EMBL" id="KAJ8322284.1"/>
    </source>
</evidence>
<keyword evidence="1" id="KW-0812">Transmembrane</keyword>
<name>A0ABQ9FYH3_TEGGR</name>
<proteinExistence type="predicted"/>
<protein>
    <submittedName>
        <fullName evidence="2">Uncharacterized protein</fullName>
    </submittedName>
</protein>
<reference evidence="2 3" key="1">
    <citation type="submission" date="2022-12" db="EMBL/GenBank/DDBJ databases">
        <title>Chromosome-level genome of Tegillarca granosa.</title>
        <authorList>
            <person name="Kim J."/>
        </authorList>
    </citation>
    <scope>NUCLEOTIDE SEQUENCE [LARGE SCALE GENOMIC DNA]</scope>
    <source>
        <strain evidence="2">Teg-2019</strain>
        <tissue evidence="2">Adductor muscle</tissue>
    </source>
</reference>
<dbReference type="EMBL" id="JARBDR010000018">
    <property type="protein sequence ID" value="KAJ8322284.1"/>
    <property type="molecule type" value="Genomic_DNA"/>
</dbReference>
<accession>A0ABQ9FYH3</accession>
<keyword evidence="3" id="KW-1185">Reference proteome</keyword>